<sequence>MKMGRTPAVYYLLALGLGLLGGACLVQIDEHRRIDMLGAPWVVPALLLIAGVIILLMAYQVHKYAKGERKQMDPQFAVNALLLSKALGVACAALLGWYGGQGLSCLPHREAPYYERVIVECAIAALVCLIDIIIGIVGEWLCQLPPNDGPESPEGKRRAERQRLAGTAQKGMSDQGFADAAGAAEG</sequence>
<keyword evidence="2" id="KW-0812">Transmembrane</keyword>
<dbReference type="RefSeq" id="WP_051905342.1">
    <property type="nucleotide sequence ID" value="NZ_CP011786.1"/>
</dbReference>
<gene>
    <name evidence="3" type="ORF">BACT_1139</name>
</gene>
<feature type="transmembrane region" description="Helical" evidence="2">
    <location>
        <begin position="117"/>
        <end position="137"/>
    </location>
</feature>
<feature type="transmembrane region" description="Helical" evidence="2">
    <location>
        <begin position="41"/>
        <end position="59"/>
    </location>
</feature>
<keyword evidence="2" id="KW-1133">Transmembrane helix</keyword>
<keyword evidence="2" id="KW-0472">Membrane</keyword>
<dbReference type="OrthoDB" id="3242755at2"/>
<dbReference type="PATRIC" id="fig|1437605.7.peg.886"/>
<evidence type="ECO:0000313" key="3">
    <source>
        <dbReference type="EMBL" id="KFI40435.1"/>
    </source>
</evidence>
<dbReference type="Proteomes" id="UP000029015">
    <property type="component" value="Unassembled WGS sequence"/>
</dbReference>
<evidence type="ECO:0000256" key="1">
    <source>
        <dbReference type="SAM" id="MobiDB-lite"/>
    </source>
</evidence>
<name>A0A086Z1N5_9BIFI</name>
<dbReference type="EMBL" id="JGYK01000001">
    <property type="protein sequence ID" value="KFI40435.1"/>
    <property type="molecule type" value="Genomic_DNA"/>
</dbReference>
<feature type="region of interest" description="Disordered" evidence="1">
    <location>
        <begin position="147"/>
        <end position="186"/>
    </location>
</feature>
<dbReference type="AlphaFoldDB" id="A0A086Z1N5"/>
<keyword evidence="4" id="KW-1185">Reference proteome</keyword>
<comment type="caution">
    <text evidence="3">The sequence shown here is derived from an EMBL/GenBank/DDBJ whole genome shotgun (WGS) entry which is preliminary data.</text>
</comment>
<organism evidence="3 4">
    <name type="scientific">Bifidobacterium actinocoloniiforme DSM 22766</name>
    <dbReference type="NCBI Taxonomy" id="1437605"/>
    <lineage>
        <taxon>Bacteria</taxon>
        <taxon>Bacillati</taxon>
        <taxon>Actinomycetota</taxon>
        <taxon>Actinomycetes</taxon>
        <taxon>Bifidobacteriales</taxon>
        <taxon>Bifidobacteriaceae</taxon>
        <taxon>Bifidobacterium</taxon>
    </lineage>
</organism>
<evidence type="ECO:0000256" key="2">
    <source>
        <dbReference type="SAM" id="Phobius"/>
    </source>
</evidence>
<dbReference type="InterPro" id="IPR021517">
    <property type="entry name" value="DUF3180"/>
</dbReference>
<protein>
    <recommendedName>
        <fullName evidence="5">DUF3180 domain-containing protein</fullName>
    </recommendedName>
</protein>
<dbReference type="KEGG" id="bact:AB656_04295"/>
<evidence type="ECO:0000313" key="4">
    <source>
        <dbReference type="Proteomes" id="UP000029015"/>
    </source>
</evidence>
<reference evidence="3 4" key="1">
    <citation type="submission" date="2014-03" db="EMBL/GenBank/DDBJ databases">
        <title>Genomics of Bifidobacteria.</title>
        <authorList>
            <person name="Ventura M."/>
            <person name="Milani C."/>
            <person name="Lugli G.A."/>
        </authorList>
    </citation>
    <scope>NUCLEOTIDE SEQUENCE [LARGE SCALE GENOMIC DNA]</scope>
    <source>
        <strain evidence="3 4">DSM 22766</strain>
    </source>
</reference>
<evidence type="ECO:0008006" key="5">
    <source>
        <dbReference type="Google" id="ProtNLM"/>
    </source>
</evidence>
<dbReference type="PROSITE" id="PS51257">
    <property type="entry name" value="PROKAR_LIPOPROTEIN"/>
    <property type="match status" value="1"/>
</dbReference>
<dbReference type="STRING" id="1437605.AB656_04295"/>
<feature type="compositionally biased region" description="Basic and acidic residues" evidence="1">
    <location>
        <begin position="153"/>
        <end position="163"/>
    </location>
</feature>
<dbReference type="eggNOG" id="ENOG5033CMQ">
    <property type="taxonomic scope" value="Bacteria"/>
</dbReference>
<proteinExistence type="predicted"/>
<feature type="transmembrane region" description="Helical" evidence="2">
    <location>
        <begin position="80"/>
        <end position="97"/>
    </location>
</feature>
<accession>A0A086Z1N5</accession>
<dbReference type="Pfam" id="PF11377">
    <property type="entry name" value="DUF3180"/>
    <property type="match status" value="1"/>
</dbReference>